<keyword evidence="2" id="KW-0378">Hydrolase</keyword>
<feature type="compositionally biased region" description="Basic and acidic residues" evidence="1">
    <location>
        <begin position="79"/>
        <end position="88"/>
    </location>
</feature>
<accession>A0A6J4QGM5</accession>
<dbReference type="GO" id="GO:0004477">
    <property type="term" value="F:methenyltetrahydrofolate cyclohydrolase activity"/>
    <property type="evidence" value="ECO:0007669"/>
    <property type="project" value="UniProtKB-EC"/>
</dbReference>
<name>A0A6J4QGM5_9BURK</name>
<keyword evidence="2" id="KW-0560">Oxidoreductase</keyword>
<evidence type="ECO:0000313" key="2">
    <source>
        <dbReference type="EMBL" id="CAA9440149.1"/>
    </source>
</evidence>
<sequence>QRRPASACHHPGRRRPGQPGLYPAQGQRQHRNRLEGDAGDLPGGPARVTAARAHPGAQRGPGRPRHPGAAAAAQADGQRQGDRDDLARQGRRRLPCGECRRAGHRTAGVLAVHAVRLHEDAGEHRLRPARQARGGDRAQQHRGQADGADAAAEERHRHRLPQRHPGPQVPHPASGCGRGRGGQAQRAHGRHGQARRRGRRRWHEPQRAGQALRRCGLRRRAAGCGLDHAGAGRRRPDDQGHVARQHAAGSRARGRL</sequence>
<feature type="compositionally biased region" description="Low complexity" evidence="1">
    <location>
        <begin position="141"/>
        <end position="150"/>
    </location>
</feature>
<feature type="region of interest" description="Disordered" evidence="1">
    <location>
        <begin position="226"/>
        <end position="256"/>
    </location>
</feature>
<feature type="region of interest" description="Disordered" evidence="1">
    <location>
        <begin position="1"/>
        <end position="89"/>
    </location>
</feature>
<evidence type="ECO:0000256" key="1">
    <source>
        <dbReference type="SAM" id="MobiDB-lite"/>
    </source>
</evidence>
<dbReference type="GO" id="GO:0004488">
    <property type="term" value="F:methylenetetrahydrofolate dehydrogenase (NADP+) activity"/>
    <property type="evidence" value="ECO:0007669"/>
    <property type="project" value="UniProtKB-EC"/>
</dbReference>
<dbReference type="EC" id="1.5.1.5" evidence="2"/>
<organism evidence="2">
    <name type="scientific">uncultured Ramlibacter sp</name>
    <dbReference type="NCBI Taxonomy" id="260755"/>
    <lineage>
        <taxon>Bacteria</taxon>
        <taxon>Pseudomonadati</taxon>
        <taxon>Pseudomonadota</taxon>
        <taxon>Betaproteobacteria</taxon>
        <taxon>Burkholderiales</taxon>
        <taxon>Comamonadaceae</taxon>
        <taxon>Ramlibacter</taxon>
        <taxon>environmental samples</taxon>
    </lineage>
</organism>
<feature type="non-terminal residue" evidence="2">
    <location>
        <position position="1"/>
    </location>
</feature>
<dbReference type="AlphaFoldDB" id="A0A6J4QGM5"/>
<protein>
    <submittedName>
        <fullName evidence="2">Methenyltetrahydrofolate cyclohydrolase / Methylenetetrahydrofolate dehydrogenase (NADP+)</fullName>
        <ecNumber evidence="2">1.5.1.5</ecNumber>
        <ecNumber evidence="2">3.5.4.9</ecNumber>
    </submittedName>
</protein>
<gene>
    <name evidence="2" type="ORF">AVDCRST_MAG51-3195</name>
</gene>
<feature type="region of interest" description="Disordered" evidence="1">
    <location>
        <begin position="121"/>
        <end position="211"/>
    </location>
</feature>
<feature type="compositionally biased region" description="Low complexity" evidence="1">
    <location>
        <begin position="50"/>
        <end position="78"/>
    </location>
</feature>
<dbReference type="EMBL" id="CADCUX010000694">
    <property type="protein sequence ID" value="CAA9440149.1"/>
    <property type="molecule type" value="Genomic_DNA"/>
</dbReference>
<dbReference type="EC" id="3.5.4.9" evidence="2"/>
<feature type="compositionally biased region" description="Basic residues" evidence="1">
    <location>
        <begin position="187"/>
        <end position="202"/>
    </location>
</feature>
<proteinExistence type="predicted"/>
<reference evidence="2" key="1">
    <citation type="submission" date="2020-02" db="EMBL/GenBank/DDBJ databases">
        <authorList>
            <person name="Meier V. D."/>
        </authorList>
    </citation>
    <scope>NUCLEOTIDE SEQUENCE</scope>
    <source>
        <strain evidence="2">AVDCRST_MAG51</strain>
    </source>
</reference>
<feature type="non-terminal residue" evidence="2">
    <location>
        <position position="256"/>
    </location>
</feature>